<dbReference type="OrthoDB" id="9798714at2"/>
<dbReference type="InterPro" id="IPR047111">
    <property type="entry name" value="YbaP-like"/>
</dbReference>
<protein>
    <recommendedName>
        <fullName evidence="3">TraB family protein</fullName>
    </recommendedName>
</protein>
<dbReference type="PANTHER" id="PTHR40590:SF1">
    <property type="entry name" value="CYTOPLASMIC PROTEIN"/>
    <property type="match status" value="1"/>
</dbReference>
<sequence length="288" mass="33303">MKHSKFITAIFSTVLFINFSQAQKKIKLENSILWKVEHVDFKEPSYLFGTIHIMCENEFKIPKKVSEALQNVNALVLEVNLSDSKEMQELQNSMSNPKKISDEISNEQYNELNKLVTKVTGVDLKNYDSYGLSGLNSILISKMLPCTTFKSFENEITLLANKSEKPIFSLEKASEQIEILKNAYPTEFALEQIMLFDSYKKDFNDAILFYNKEEITKTVDLITKEQYMDENATKIMQIDRNKNWVKKMPSMMKERSNLFVIGAGHLTNDYGIIHLLREKGYTVTPVFK</sequence>
<dbReference type="AlphaFoldDB" id="A0A4Q0PH01"/>
<dbReference type="Pfam" id="PF01963">
    <property type="entry name" value="TraB_PrgY_gumN"/>
    <property type="match status" value="1"/>
</dbReference>
<evidence type="ECO:0000313" key="1">
    <source>
        <dbReference type="EMBL" id="RXG26282.1"/>
    </source>
</evidence>
<evidence type="ECO:0000313" key="2">
    <source>
        <dbReference type="Proteomes" id="UP000289859"/>
    </source>
</evidence>
<organism evidence="1 2">
    <name type="scientific">Leeuwenhoekiella polynyae</name>
    <dbReference type="NCBI Taxonomy" id="1550906"/>
    <lineage>
        <taxon>Bacteria</taxon>
        <taxon>Pseudomonadati</taxon>
        <taxon>Bacteroidota</taxon>
        <taxon>Flavobacteriia</taxon>
        <taxon>Flavobacteriales</taxon>
        <taxon>Flavobacteriaceae</taxon>
        <taxon>Leeuwenhoekiella</taxon>
    </lineage>
</organism>
<dbReference type="RefSeq" id="WP_128763961.1">
    <property type="nucleotide sequence ID" value="NZ_JBHUOO010000004.1"/>
</dbReference>
<dbReference type="Proteomes" id="UP000289859">
    <property type="component" value="Unassembled WGS sequence"/>
</dbReference>
<proteinExistence type="predicted"/>
<dbReference type="PANTHER" id="PTHR40590">
    <property type="entry name" value="CYTOPLASMIC PROTEIN-RELATED"/>
    <property type="match status" value="1"/>
</dbReference>
<dbReference type="InterPro" id="IPR002816">
    <property type="entry name" value="TraB/PrgY/GumN_fam"/>
</dbReference>
<accession>A0A4Q0PH01</accession>
<dbReference type="EMBL" id="QOVK01000001">
    <property type="protein sequence ID" value="RXG26282.1"/>
    <property type="molecule type" value="Genomic_DNA"/>
</dbReference>
<keyword evidence="2" id="KW-1185">Reference proteome</keyword>
<comment type="caution">
    <text evidence="1">The sequence shown here is derived from an EMBL/GenBank/DDBJ whole genome shotgun (WGS) entry which is preliminary data.</text>
</comment>
<name>A0A4Q0PH01_9FLAO</name>
<gene>
    <name evidence="1" type="ORF">DSM02_276</name>
</gene>
<evidence type="ECO:0008006" key="3">
    <source>
        <dbReference type="Google" id="ProtNLM"/>
    </source>
</evidence>
<reference evidence="1 2" key="1">
    <citation type="submission" date="2018-07" db="EMBL/GenBank/DDBJ databases">
        <title>Leeuwenhoekiella genomics.</title>
        <authorList>
            <person name="Tahon G."/>
            <person name="Willems A."/>
        </authorList>
    </citation>
    <scope>NUCLEOTIDE SEQUENCE [LARGE SCALE GENOMIC DNA]</scope>
    <source>
        <strain evidence="1 2">LMG 29608</strain>
    </source>
</reference>
<dbReference type="CDD" id="cd14789">
    <property type="entry name" value="Tiki"/>
    <property type="match status" value="1"/>
</dbReference>